<proteinExistence type="predicted"/>
<dbReference type="Proteomes" id="UP000652761">
    <property type="component" value="Unassembled WGS sequence"/>
</dbReference>
<accession>A0A843UIW4</accession>
<gene>
    <name evidence="1" type="ORF">Taro_015818</name>
</gene>
<dbReference type="EMBL" id="NMUH01000689">
    <property type="protein sequence ID" value="MQL83321.1"/>
    <property type="molecule type" value="Genomic_DNA"/>
</dbReference>
<name>A0A843UIW4_COLES</name>
<organism evidence="1 2">
    <name type="scientific">Colocasia esculenta</name>
    <name type="common">Wild taro</name>
    <name type="synonym">Arum esculentum</name>
    <dbReference type="NCBI Taxonomy" id="4460"/>
    <lineage>
        <taxon>Eukaryota</taxon>
        <taxon>Viridiplantae</taxon>
        <taxon>Streptophyta</taxon>
        <taxon>Embryophyta</taxon>
        <taxon>Tracheophyta</taxon>
        <taxon>Spermatophyta</taxon>
        <taxon>Magnoliopsida</taxon>
        <taxon>Liliopsida</taxon>
        <taxon>Araceae</taxon>
        <taxon>Aroideae</taxon>
        <taxon>Colocasieae</taxon>
        <taxon>Colocasia</taxon>
    </lineage>
</organism>
<dbReference type="AlphaFoldDB" id="A0A843UIW4"/>
<evidence type="ECO:0000313" key="2">
    <source>
        <dbReference type="Proteomes" id="UP000652761"/>
    </source>
</evidence>
<keyword evidence="2" id="KW-1185">Reference proteome</keyword>
<protein>
    <submittedName>
        <fullName evidence="1">Uncharacterized protein</fullName>
    </submittedName>
</protein>
<sequence length="114" mass="13236">MNTSVIPIGFRSATFSTCTKAVSNMMFWTIQNQEINMAGVMIERMKSASAMIWDKKSKINVSLPYAHLLTKLRVKPLLEKPRKFSLQKQKKKWQQGLKLLYLKSLLFQLLLKCQ</sequence>
<evidence type="ECO:0000313" key="1">
    <source>
        <dbReference type="EMBL" id="MQL83321.1"/>
    </source>
</evidence>
<comment type="caution">
    <text evidence="1">The sequence shown here is derived from an EMBL/GenBank/DDBJ whole genome shotgun (WGS) entry which is preliminary data.</text>
</comment>
<reference evidence="1" key="1">
    <citation type="submission" date="2017-07" db="EMBL/GenBank/DDBJ databases">
        <title>Taro Niue Genome Assembly and Annotation.</title>
        <authorList>
            <person name="Atibalentja N."/>
            <person name="Keating K."/>
            <person name="Fields C.J."/>
        </authorList>
    </citation>
    <scope>NUCLEOTIDE SEQUENCE</scope>
    <source>
        <strain evidence="1">Niue_2</strain>
        <tissue evidence="1">Leaf</tissue>
    </source>
</reference>